<dbReference type="SUPFAM" id="SSF47954">
    <property type="entry name" value="Cyclin-like"/>
    <property type="match status" value="1"/>
</dbReference>
<dbReference type="RefSeq" id="XP_025411682.1">
    <property type="nucleotide sequence ID" value="XM_025555897.1"/>
</dbReference>
<sequence>MQFRTDNYENTYMVEWFMLYKKKVQNFKMFYYNGTLPYKSCTPQVVEFIFKLADMCGVNNSVKYKCVELYDRFLSEYFIYMYTNVYNKHPNKWPKVLELLKKKSFLQVMSCMQLVSKNDQQSLSLKLRDVKTILKRTGHIYTKKNILSSEIEVFHIMGYKLNETSIFMLVEYFLVTIPYKITDNLYSTCLLLTDLVYIHQQELYDRIQYQRTGCRNYTYCEKLESLDIELDKITTAAALVITAFYLLNSTDTINEELCRDLSALCEKSTDNLIIISTVLISIINSI</sequence>
<dbReference type="GeneID" id="112684391"/>
<evidence type="ECO:0000313" key="2">
    <source>
        <dbReference type="RefSeq" id="XP_025411682.1"/>
    </source>
</evidence>
<keyword evidence="1" id="KW-1185">Reference proteome</keyword>
<reference evidence="2" key="1">
    <citation type="submission" date="2025-08" db="UniProtKB">
        <authorList>
            <consortium name="RefSeq"/>
        </authorList>
    </citation>
    <scope>IDENTIFICATION</scope>
    <source>
        <tissue evidence="2">Whole body</tissue>
    </source>
</reference>
<dbReference type="GO" id="GO:0007131">
    <property type="term" value="P:reciprocal meiotic recombination"/>
    <property type="evidence" value="ECO:0007669"/>
    <property type="project" value="TreeGrafter"/>
</dbReference>
<proteinExistence type="predicted"/>
<gene>
    <name evidence="2" type="primary">LOC112684391</name>
</gene>
<dbReference type="PANTHER" id="PTHR21615">
    <property type="entry name" value="CYCLIN N-TERMINAL DOMAIN-CONTAINING PROTEIN 1"/>
    <property type="match status" value="1"/>
</dbReference>
<dbReference type="AlphaFoldDB" id="A0A8B8FM14"/>
<dbReference type="InterPro" id="IPR036915">
    <property type="entry name" value="Cyclin-like_sf"/>
</dbReference>
<dbReference type="Gene3D" id="1.10.472.10">
    <property type="entry name" value="Cyclin-like"/>
    <property type="match status" value="1"/>
</dbReference>
<dbReference type="CDD" id="cd20541">
    <property type="entry name" value="CYCLIN_CNTD1"/>
    <property type="match status" value="1"/>
</dbReference>
<dbReference type="OrthoDB" id="9983043at2759"/>
<name>A0A8B8FM14_9HEMI</name>
<evidence type="ECO:0000313" key="1">
    <source>
        <dbReference type="Proteomes" id="UP000694846"/>
    </source>
</evidence>
<accession>A0A8B8FM14</accession>
<dbReference type="GO" id="GO:0035861">
    <property type="term" value="C:site of double-strand break"/>
    <property type="evidence" value="ECO:0007669"/>
    <property type="project" value="TreeGrafter"/>
</dbReference>
<organism evidence="1 2">
    <name type="scientific">Sipha flava</name>
    <name type="common">yellow sugarcane aphid</name>
    <dbReference type="NCBI Taxonomy" id="143950"/>
    <lineage>
        <taxon>Eukaryota</taxon>
        <taxon>Metazoa</taxon>
        <taxon>Ecdysozoa</taxon>
        <taxon>Arthropoda</taxon>
        <taxon>Hexapoda</taxon>
        <taxon>Insecta</taxon>
        <taxon>Pterygota</taxon>
        <taxon>Neoptera</taxon>
        <taxon>Paraneoptera</taxon>
        <taxon>Hemiptera</taxon>
        <taxon>Sternorrhyncha</taxon>
        <taxon>Aphidomorpha</taxon>
        <taxon>Aphidoidea</taxon>
        <taxon>Aphididae</taxon>
        <taxon>Sipha</taxon>
    </lineage>
</organism>
<protein>
    <submittedName>
        <fullName evidence="2">Cyclin N-terminal domain-containing protein 1-like</fullName>
    </submittedName>
</protein>
<dbReference type="Proteomes" id="UP000694846">
    <property type="component" value="Unplaced"/>
</dbReference>
<dbReference type="PANTHER" id="PTHR21615:SF2">
    <property type="entry name" value="CYCLIN N-TERMINAL DOMAIN-CONTAINING PROTEIN 1"/>
    <property type="match status" value="1"/>
</dbReference>